<dbReference type="GO" id="GO:0004371">
    <property type="term" value="F:glycerone kinase activity"/>
    <property type="evidence" value="ECO:0007669"/>
    <property type="project" value="UniProtKB-EC"/>
</dbReference>
<protein>
    <submittedName>
        <fullName evidence="15">Dihydroxyacetone kinase</fullName>
    </submittedName>
</protein>
<evidence type="ECO:0000256" key="11">
    <source>
        <dbReference type="PIRSR" id="PIRSR612734-1"/>
    </source>
</evidence>
<dbReference type="InterPro" id="IPR050861">
    <property type="entry name" value="Dihydroxyacetone_Kinase"/>
</dbReference>
<name>A0A8H5JR70_9HYPO</name>
<keyword evidence="5" id="KW-0547">Nucleotide-binding</keyword>
<evidence type="ECO:0000313" key="16">
    <source>
        <dbReference type="Proteomes" id="UP000522262"/>
    </source>
</evidence>
<feature type="binding site" evidence="12">
    <location>
        <begin position="54"/>
        <end position="57"/>
    </location>
    <ligand>
        <name>substrate</name>
    </ligand>
</feature>
<evidence type="ECO:0000259" key="13">
    <source>
        <dbReference type="PROSITE" id="PS51480"/>
    </source>
</evidence>
<evidence type="ECO:0000313" key="15">
    <source>
        <dbReference type="EMBL" id="KAF5559226.1"/>
    </source>
</evidence>
<reference evidence="15 16" key="1">
    <citation type="submission" date="2020-05" db="EMBL/GenBank/DDBJ databases">
        <title>Identification and distribution of gene clusters putatively required for synthesis of sphingolipid metabolism inhibitors in phylogenetically diverse species of the filamentous fungus Fusarium.</title>
        <authorList>
            <person name="Kim H.-S."/>
            <person name="Busman M."/>
            <person name="Brown D.W."/>
            <person name="Divon H."/>
            <person name="Uhlig S."/>
            <person name="Proctor R.H."/>
        </authorList>
    </citation>
    <scope>NUCLEOTIDE SEQUENCE [LARGE SCALE GENOMIC DNA]</scope>
    <source>
        <strain evidence="15 16">NRRL 53147</strain>
    </source>
</reference>
<evidence type="ECO:0000256" key="8">
    <source>
        <dbReference type="ARBA" id="ARBA00022840"/>
    </source>
</evidence>
<evidence type="ECO:0000256" key="9">
    <source>
        <dbReference type="ARBA" id="ARBA00047974"/>
    </source>
</evidence>
<dbReference type="Gene3D" id="3.30.1180.20">
    <property type="entry name" value="Dihydroxyacetone kinase, domain 2"/>
    <property type="match status" value="1"/>
</dbReference>
<comment type="catalytic activity">
    <reaction evidence="10">
        <text>dihydroxyacetone + ATP = dihydroxyacetone phosphate + ADP + H(+)</text>
        <dbReference type="Rhea" id="RHEA:15773"/>
        <dbReference type="ChEBI" id="CHEBI:15378"/>
        <dbReference type="ChEBI" id="CHEBI:16016"/>
        <dbReference type="ChEBI" id="CHEBI:30616"/>
        <dbReference type="ChEBI" id="CHEBI:57642"/>
        <dbReference type="ChEBI" id="CHEBI:456216"/>
        <dbReference type="EC" id="2.7.1.29"/>
    </reaction>
</comment>
<dbReference type="Pfam" id="PF02734">
    <property type="entry name" value="Dak2"/>
    <property type="match status" value="1"/>
</dbReference>
<dbReference type="GO" id="GO:0019588">
    <property type="term" value="P:anaerobic glycerol catabolic process"/>
    <property type="evidence" value="ECO:0007669"/>
    <property type="project" value="UniProtKB-UniPathway"/>
</dbReference>
<keyword evidence="6 15" id="KW-0418">Kinase</keyword>
<dbReference type="Pfam" id="PF02733">
    <property type="entry name" value="Dak1"/>
    <property type="match status" value="1"/>
</dbReference>
<dbReference type="InterPro" id="IPR036117">
    <property type="entry name" value="DhaL_dom_sf"/>
</dbReference>
<evidence type="ECO:0000256" key="10">
    <source>
        <dbReference type="ARBA" id="ARBA00048898"/>
    </source>
</evidence>
<accession>A0A8H5JR70</accession>
<evidence type="ECO:0000256" key="3">
    <source>
        <dbReference type="ARBA" id="ARBA00008757"/>
    </source>
</evidence>
<dbReference type="Gene3D" id="3.40.50.10440">
    <property type="entry name" value="Dihydroxyacetone kinase, domain 1"/>
    <property type="match status" value="1"/>
</dbReference>
<sequence length="590" mass="62000">MSDRHFFDNATQLVAYALDAQPLTNPSLKVDHVNKIVYRKNVNADHVAVISGGGSGHEPAFTGLVGQGFLMASVAGTIFASPSTEQILHAIVKCSETSKAVLAIVMNYTGDVLNFGVAVEKARTMGIEVDMLVVGDDVGVGRSKGGKVGRRGIAGTVLVQKIACALAARGRSLQDITAAARLASANTAGIGVSLAHVHVPGRSDTSSNTTEVNKGDAELGMGIHNETGSSFEKADIAGLVKKMLKQLLDIDDKDRAFLQVNSPIVLMVNNLGGVSVLELDAITTVVGRHLASDYNICPVRVLSGTYMTSLNGIGFSITLLNLAASSRHDLLELLDAPAQAVGWSAPISPEAWRAAEVNAPHNHMVDEEKLKIKKVIQTENAADVGTYDAVLATDALVSGLRRLIKAETEITRYDTIVGDGDCGIGLKRGAEAVLHHVLDQPLVGSAVLDLTSILPKIENSMDGTSGALYAIFLNALLHAFQTRGTGEATPEVWALVLKQSSTILARYTPARVGDRTVIDALDPFIQQLGQTKSLTRAAQAARNGAESTVGMQASLGRSVYVGGSGFQQVPDPGAWGLSEFLTGLAGLDTD</sequence>
<comment type="pathway">
    <text evidence="2">Polyol metabolism; glycerol fermentation; glycerone phosphate from glycerol (oxidative route): step 2/2.</text>
</comment>
<dbReference type="GO" id="GO:0050354">
    <property type="term" value="F:triokinase activity"/>
    <property type="evidence" value="ECO:0007669"/>
    <property type="project" value="UniProtKB-EC"/>
</dbReference>
<feature type="domain" description="DhaL" evidence="13">
    <location>
        <begin position="390"/>
        <end position="586"/>
    </location>
</feature>
<dbReference type="FunFam" id="3.30.1180.20:FF:000001">
    <property type="entry name" value="Dihydroxyacetone kinase 1"/>
    <property type="match status" value="1"/>
</dbReference>
<feature type="domain" description="DhaK" evidence="14">
    <location>
        <begin position="9"/>
        <end position="343"/>
    </location>
</feature>
<dbReference type="InterPro" id="IPR004006">
    <property type="entry name" value="DhaK_dom"/>
</dbReference>
<evidence type="ECO:0000259" key="14">
    <source>
        <dbReference type="PROSITE" id="PS51481"/>
    </source>
</evidence>
<dbReference type="UniPathway" id="UPA00617">
    <property type="reaction ID" value="UER00669"/>
</dbReference>
<feature type="binding site" evidence="12">
    <location>
        <position position="111"/>
    </location>
    <ligand>
        <name>substrate</name>
    </ligand>
</feature>
<dbReference type="PROSITE" id="PS51481">
    <property type="entry name" value="DHAK"/>
    <property type="match status" value="1"/>
</dbReference>
<dbReference type="PANTHER" id="PTHR28629">
    <property type="entry name" value="TRIOKINASE/FMN CYCLASE"/>
    <property type="match status" value="1"/>
</dbReference>
<dbReference type="Gene3D" id="1.25.40.340">
    <property type="match status" value="1"/>
</dbReference>
<dbReference type="GO" id="GO:0005524">
    <property type="term" value="F:ATP binding"/>
    <property type="evidence" value="ECO:0007669"/>
    <property type="project" value="UniProtKB-KW"/>
</dbReference>
<dbReference type="FunFam" id="1.25.40.340:FF:000001">
    <property type="entry name" value="Dihydroxyacetone kinase 1"/>
    <property type="match status" value="1"/>
</dbReference>
<keyword evidence="16" id="KW-1185">Reference proteome</keyword>
<dbReference type="PANTHER" id="PTHR28629:SF14">
    <property type="entry name" value="DIHYDROXYACETONE KINASE 1"/>
    <property type="match status" value="1"/>
</dbReference>
<feature type="active site" description="Tele-hemiaminal-histidine intermediate" evidence="11">
    <location>
        <position position="224"/>
    </location>
</feature>
<comment type="similarity">
    <text evidence="3">Belongs to the dihydroxyacetone kinase (DAK) family.</text>
</comment>
<comment type="caution">
    <text evidence="15">The sequence shown here is derived from an EMBL/GenBank/DDBJ whole genome shotgun (WGS) entry which is preliminary data.</text>
</comment>
<evidence type="ECO:0000256" key="7">
    <source>
        <dbReference type="ARBA" id="ARBA00022798"/>
    </source>
</evidence>
<dbReference type="EMBL" id="JAAOAM010000003">
    <property type="protein sequence ID" value="KAF5559226.1"/>
    <property type="molecule type" value="Genomic_DNA"/>
</dbReference>
<dbReference type="SMART" id="SM01120">
    <property type="entry name" value="Dak2"/>
    <property type="match status" value="1"/>
</dbReference>
<keyword evidence="7" id="KW-0319">Glycerol metabolism</keyword>
<dbReference type="AlphaFoldDB" id="A0A8H5JR70"/>
<comment type="catalytic activity">
    <reaction evidence="9">
        <text>D-glyceraldehyde + ATP = D-glyceraldehyde 3-phosphate + ADP + H(+)</text>
        <dbReference type="Rhea" id="RHEA:13941"/>
        <dbReference type="ChEBI" id="CHEBI:15378"/>
        <dbReference type="ChEBI" id="CHEBI:17378"/>
        <dbReference type="ChEBI" id="CHEBI:30616"/>
        <dbReference type="ChEBI" id="CHEBI:59776"/>
        <dbReference type="ChEBI" id="CHEBI:456216"/>
        <dbReference type="EC" id="2.7.1.28"/>
    </reaction>
</comment>
<dbReference type="FunFam" id="3.40.50.10440:FF:000001">
    <property type="entry name" value="Dihydroxyacetone kinase, DhaK subunit"/>
    <property type="match status" value="1"/>
</dbReference>
<dbReference type="InterPro" id="IPR004007">
    <property type="entry name" value="DhaL_dom"/>
</dbReference>
<dbReference type="SUPFAM" id="SSF82549">
    <property type="entry name" value="DAK1/DegV-like"/>
    <property type="match status" value="1"/>
</dbReference>
<evidence type="ECO:0000256" key="6">
    <source>
        <dbReference type="ARBA" id="ARBA00022777"/>
    </source>
</evidence>
<dbReference type="InterPro" id="IPR012734">
    <property type="entry name" value="DhaK_ATP"/>
</dbReference>
<dbReference type="Proteomes" id="UP000522262">
    <property type="component" value="Unassembled WGS sequence"/>
</dbReference>
<evidence type="ECO:0000256" key="12">
    <source>
        <dbReference type="PIRSR" id="PIRSR612734-2"/>
    </source>
</evidence>
<comment type="function">
    <text evidence="1">Catalyzes both the phosphorylation of dihydroxyacetone and of glyceraldehyde.</text>
</comment>
<keyword evidence="8" id="KW-0067">ATP-binding</keyword>
<dbReference type="GO" id="GO:0005829">
    <property type="term" value="C:cytosol"/>
    <property type="evidence" value="ECO:0007669"/>
    <property type="project" value="TreeGrafter"/>
</dbReference>
<evidence type="ECO:0000256" key="4">
    <source>
        <dbReference type="ARBA" id="ARBA00022679"/>
    </source>
</evidence>
<dbReference type="SUPFAM" id="SSF101473">
    <property type="entry name" value="DhaL-like"/>
    <property type="match status" value="1"/>
</dbReference>
<evidence type="ECO:0000256" key="1">
    <source>
        <dbReference type="ARBA" id="ARBA00003264"/>
    </source>
</evidence>
<proteinExistence type="inferred from homology"/>
<organism evidence="15 16">
    <name type="scientific">Fusarium mexicanum</name>
    <dbReference type="NCBI Taxonomy" id="751941"/>
    <lineage>
        <taxon>Eukaryota</taxon>
        <taxon>Fungi</taxon>
        <taxon>Dikarya</taxon>
        <taxon>Ascomycota</taxon>
        <taxon>Pezizomycotina</taxon>
        <taxon>Sordariomycetes</taxon>
        <taxon>Hypocreomycetidae</taxon>
        <taxon>Hypocreales</taxon>
        <taxon>Nectriaceae</taxon>
        <taxon>Fusarium</taxon>
        <taxon>Fusarium fujikuroi species complex</taxon>
    </lineage>
</organism>
<gene>
    <name evidence="15" type="ORF">FMEXI_99</name>
</gene>
<dbReference type="NCBIfam" id="TIGR02361">
    <property type="entry name" value="dak_ATP"/>
    <property type="match status" value="1"/>
</dbReference>
<evidence type="ECO:0000256" key="5">
    <source>
        <dbReference type="ARBA" id="ARBA00022741"/>
    </source>
</evidence>
<dbReference type="PROSITE" id="PS51480">
    <property type="entry name" value="DHAL"/>
    <property type="match status" value="1"/>
</dbReference>
<evidence type="ECO:0000256" key="2">
    <source>
        <dbReference type="ARBA" id="ARBA00004778"/>
    </source>
</evidence>
<keyword evidence="4" id="KW-0808">Transferase</keyword>